<dbReference type="Gene3D" id="2.60.200.20">
    <property type="match status" value="1"/>
</dbReference>
<dbReference type="SMART" id="SM00339">
    <property type="entry name" value="FH"/>
    <property type="match status" value="1"/>
</dbReference>
<accession>A0ABQ9NTE7</accession>
<feature type="compositionally biased region" description="Low complexity" evidence="4">
    <location>
        <begin position="1206"/>
        <end position="1234"/>
    </location>
</feature>
<feature type="compositionally biased region" description="Basic residues" evidence="4">
    <location>
        <begin position="626"/>
        <end position="638"/>
    </location>
</feature>
<feature type="region of interest" description="Disordered" evidence="4">
    <location>
        <begin position="122"/>
        <end position="146"/>
    </location>
</feature>
<keyword evidence="8" id="KW-1185">Reference proteome</keyword>
<feature type="compositionally biased region" description="Pro residues" evidence="4">
    <location>
        <begin position="994"/>
        <end position="1003"/>
    </location>
</feature>
<evidence type="ECO:0000259" key="6">
    <source>
        <dbReference type="PROSITE" id="PS50039"/>
    </source>
</evidence>
<comment type="subcellular location">
    <subcellularLocation>
        <location evidence="3">Nucleus</location>
    </subcellularLocation>
</comment>
<dbReference type="InterPro" id="IPR001766">
    <property type="entry name" value="Fork_head_dom"/>
</dbReference>
<feature type="compositionally biased region" description="Low complexity" evidence="4">
    <location>
        <begin position="882"/>
        <end position="891"/>
    </location>
</feature>
<feature type="compositionally biased region" description="Basic and acidic residues" evidence="4">
    <location>
        <begin position="771"/>
        <end position="799"/>
    </location>
</feature>
<dbReference type="Pfam" id="PF00498">
    <property type="entry name" value="FHA"/>
    <property type="match status" value="1"/>
</dbReference>
<proteinExistence type="predicted"/>
<feature type="compositionally biased region" description="Low complexity" evidence="4">
    <location>
        <begin position="1048"/>
        <end position="1076"/>
    </location>
</feature>
<reference evidence="7" key="1">
    <citation type="submission" date="2022-10" db="EMBL/GenBank/DDBJ databases">
        <title>Culturing micro-colonial fungi from biological soil crusts in the Mojave desert and describing Neophaeococcomyces mojavensis, and introducing the new genera and species Taxawa tesnikishii.</title>
        <authorList>
            <person name="Kurbessoian T."/>
            <person name="Stajich J.E."/>
        </authorList>
    </citation>
    <scope>NUCLEOTIDE SEQUENCE</scope>
    <source>
        <strain evidence="7">TK_1</strain>
    </source>
</reference>
<dbReference type="PROSITE" id="PS00658">
    <property type="entry name" value="FORK_HEAD_2"/>
    <property type="match status" value="1"/>
</dbReference>
<feature type="compositionally biased region" description="Low complexity" evidence="4">
    <location>
        <begin position="1270"/>
        <end position="1283"/>
    </location>
</feature>
<evidence type="ECO:0000313" key="8">
    <source>
        <dbReference type="Proteomes" id="UP001172684"/>
    </source>
</evidence>
<name>A0ABQ9NTE7_9PEZI</name>
<dbReference type="InterPro" id="IPR036388">
    <property type="entry name" value="WH-like_DNA-bd_sf"/>
</dbReference>
<feature type="compositionally biased region" description="Polar residues" evidence="4">
    <location>
        <begin position="133"/>
        <end position="146"/>
    </location>
</feature>
<keyword evidence="2 3" id="KW-0539">Nucleus</keyword>
<sequence length="1373" mass="148059">MQDLPKMESPRFPISDSFAATIAEEALPSQPYEVRYDNSAGVRPCSDWCTADQHHPNCPNAPGRAEVHQQRHPQRNAERAEMATLTAEPHLPQSGGQFQEESNLAIGVTPDLDIGVKQELFPAPETARDGERATTSSGVATPETNALPHTNLAEEGAVSHDAETIAATTANQTSLSSISSLPDAAPNLPAGDTAVTPQDLSVSVNAPLTLAHHTVDTLGLPTDTSFQTDVLQNGLQNGIALETAVDSGLAGAHPYTTTDDQHIPSTAPDLTNLYQPSLDTLAYQTEADFYQASVPELQTNTEPMKGFARLDFDDGQFYMTTYSIELGRDVRAERLIRQRAMGSWTEGKAKHKRKSSSGDIPQTPVQVKNDVYESACRSQVSESGGIVGADDDNFKPMRRKKSKKSKSTSSSSQCLSRKDSTYIKDEPEFMTVSMASIMDGGEASPPDVAALLPDPTECPLIPIHPPNMQFDSRTHFKAISRRHARISYNFTSHCWEMTVLGRNGAFHDDELYGPEEVARLHDGSSIQIAGVCFTFRLPNTTLSDAEDREEAESASGRMSFAFENERGESIVMEEDSESESPSPLIAHNHYWDDPMAELDEDPEGDSDDPEEDEEEQDEPAEERRPVKVKLKLRMTKPTKKPEPKSKKDVKKSKAQAKAPAKPPPKSQPRAATKETLKAPAKQPKEATKAPAKKKPKEVAIESVEEPEDTKDQVKATDEIKGEAGEDTNDKSPVQSTELVKGGRELTPEEAAKLGLPVGTIIPPKRKGPGRPPKDGIMSKREKALLARQAKEAEKARKMGIDPATLPQPAPKPKVSKPRKESEGETNGPKRKEGTEGADGQAYVYSSRAPVMSGIFSFQSANRLCREDGEDGSPSDEKKAAKAAKPARSPSPEMKLEDYTEEQLQRPNANYVVLIHEAISNSKNGAMNLQQIYSAIEHKYPYYRFKTSTNGWQSSVRHNLGQNPAFKRVEKEGKGFLWGVDPTVSIEKERKKRATPPPPPPRPQYPQQMPYPAGQYQVMPPGGHPGTPPYGPYGNQHGQPPRPPPPPHGQLHGLPAPPKTSSYASPYASAPLPSTSQPLPPPHAQVRAPNGAYPPYGPPRNPSYPSQPPPAPPGQQPQYPPRPSNTPSNAPQPPQQSTYTLENLNTTLTSFREFFLKSGDQDKRAYNERLVDSVIKRITHAADFQDPPTNEEKSVLDVLNGLIASQRRAAANAPPAPQAQRPSPVPASPADVSPMTQPPVPQAPQADPSQTQQQQSPIRLSPPTPRMLPEQASAPISAASQAILAQQRAADLAPSLIASLAAPNPTAVAGAVAPATTATAAAAPADLANGSGVGSGVDRSGTPVAGVKRGLEEETAVAVAVDGAEAKKAKVGGD</sequence>
<feature type="domain" description="FHA" evidence="5">
    <location>
        <begin position="477"/>
        <end position="512"/>
    </location>
</feature>
<gene>
    <name evidence="7" type="ORF">H2201_005243</name>
</gene>
<evidence type="ECO:0008006" key="9">
    <source>
        <dbReference type="Google" id="ProtNLM"/>
    </source>
</evidence>
<dbReference type="PANTHER" id="PTHR21712:SF29">
    <property type="entry name" value="PRE-RRNA-PROCESSING PROTEIN FHL1"/>
    <property type="match status" value="1"/>
</dbReference>
<dbReference type="Proteomes" id="UP001172684">
    <property type="component" value="Unassembled WGS sequence"/>
</dbReference>
<dbReference type="CDD" id="cd00059">
    <property type="entry name" value="FH_FOX"/>
    <property type="match status" value="1"/>
</dbReference>
<feature type="compositionally biased region" description="Acidic residues" evidence="4">
    <location>
        <begin position="594"/>
        <end position="620"/>
    </location>
</feature>
<feature type="domain" description="Fork-head" evidence="6">
    <location>
        <begin position="905"/>
        <end position="993"/>
    </location>
</feature>
<evidence type="ECO:0000256" key="4">
    <source>
        <dbReference type="SAM" id="MobiDB-lite"/>
    </source>
</evidence>
<feature type="region of interest" description="Disordered" evidence="4">
    <location>
        <begin position="343"/>
        <end position="366"/>
    </location>
</feature>
<dbReference type="PROSITE" id="PS50039">
    <property type="entry name" value="FORK_HEAD_3"/>
    <property type="match status" value="1"/>
</dbReference>
<feature type="compositionally biased region" description="Basic residues" evidence="4">
    <location>
        <begin position="396"/>
        <end position="406"/>
    </location>
</feature>
<feature type="DNA-binding region" description="Fork-head" evidence="3">
    <location>
        <begin position="905"/>
        <end position="993"/>
    </location>
</feature>
<feature type="compositionally biased region" description="Low complexity" evidence="4">
    <location>
        <begin position="1004"/>
        <end position="1020"/>
    </location>
</feature>
<feature type="region of interest" description="Disordered" evidence="4">
    <location>
        <begin position="382"/>
        <end position="418"/>
    </location>
</feature>
<dbReference type="InterPro" id="IPR008984">
    <property type="entry name" value="SMAD_FHA_dom_sf"/>
</dbReference>
<evidence type="ECO:0000256" key="3">
    <source>
        <dbReference type="PROSITE-ProRule" id="PRU00089"/>
    </source>
</evidence>
<evidence type="ECO:0000256" key="2">
    <source>
        <dbReference type="ARBA" id="ARBA00023242"/>
    </source>
</evidence>
<feature type="region of interest" description="Disordered" evidence="4">
    <location>
        <begin position="594"/>
        <end position="841"/>
    </location>
</feature>
<protein>
    <recommendedName>
        <fullName evidence="9">Fork-head domain-containing protein</fullName>
    </recommendedName>
</protein>
<dbReference type="Gene3D" id="1.10.10.10">
    <property type="entry name" value="Winged helix-like DNA-binding domain superfamily/Winged helix DNA-binding domain"/>
    <property type="match status" value="1"/>
</dbReference>
<feature type="region of interest" description="Disordered" evidence="4">
    <location>
        <begin position="543"/>
        <end position="562"/>
    </location>
</feature>
<dbReference type="InterPro" id="IPR030456">
    <property type="entry name" value="TF_fork_head_CS_2"/>
</dbReference>
<dbReference type="PRINTS" id="PR00053">
    <property type="entry name" value="FORKHEAD"/>
</dbReference>
<organism evidence="7 8">
    <name type="scientific">Coniosporium apollinis</name>
    <dbReference type="NCBI Taxonomy" id="61459"/>
    <lineage>
        <taxon>Eukaryota</taxon>
        <taxon>Fungi</taxon>
        <taxon>Dikarya</taxon>
        <taxon>Ascomycota</taxon>
        <taxon>Pezizomycotina</taxon>
        <taxon>Dothideomycetes</taxon>
        <taxon>Dothideomycetes incertae sedis</taxon>
        <taxon>Coniosporium</taxon>
    </lineage>
</organism>
<evidence type="ECO:0000256" key="1">
    <source>
        <dbReference type="ARBA" id="ARBA00023125"/>
    </source>
</evidence>
<dbReference type="EMBL" id="JAPDRL010000038">
    <property type="protein sequence ID" value="KAJ9664251.1"/>
    <property type="molecule type" value="Genomic_DNA"/>
</dbReference>
<dbReference type="SUPFAM" id="SSF46785">
    <property type="entry name" value="Winged helix' DNA-binding domain"/>
    <property type="match status" value="1"/>
</dbReference>
<feature type="compositionally biased region" description="Basic and acidic residues" evidence="4">
    <location>
        <begin position="740"/>
        <end position="751"/>
    </location>
</feature>
<feature type="compositionally biased region" description="Pro residues" evidence="4">
    <location>
        <begin position="1094"/>
        <end position="1133"/>
    </location>
</feature>
<dbReference type="InterPro" id="IPR000253">
    <property type="entry name" value="FHA_dom"/>
</dbReference>
<evidence type="ECO:0000259" key="5">
    <source>
        <dbReference type="PROSITE" id="PS50006"/>
    </source>
</evidence>
<feature type="compositionally biased region" description="Low complexity" evidence="4">
    <location>
        <begin position="1242"/>
        <end position="1256"/>
    </location>
</feature>
<comment type="caution">
    <text evidence="7">The sequence shown here is derived from an EMBL/GenBank/DDBJ whole genome shotgun (WGS) entry which is preliminary data.</text>
</comment>
<feature type="compositionally biased region" description="Basic and acidic residues" evidence="4">
    <location>
        <begin position="671"/>
        <end position="687"/>
    </location>
</feature>
<keyword evidence="1 3" id="KW-0238">DNA-binding</keyword>
<dbReference type="PANTHER" id="PTHR21712">
    <property type="entry name" value="PRE-RRNA-PROCESSING PROTEIN FHL1"/>
    <property type="match status" value="1"/>
</dbReference>
<dbReference type="InterPro" id="IPR045178">
    <property type="entry name" value="Fhl1/FHA1"/>
</dbReference>
<feature type="region of interest" description="Disordered" evidence="4">
    <location>
        <begin position="864"/>
        <end position="894"/>
    </location>
</feature>
<feature type="region of interest" description="Disordered" evidence="4">
    <location>
        <begin position="980"/>
        <end position="1137"/>
    </location>
</feature>
<feature type="compositionally biased region" description="Basic and acidic residues" evidence="4">
    <location>
        <begin position="817"/>
        <end position="834"/>
    </location>
</feature>
<dbReference type="Pfam" id="PF00250">
    <property type="entry name" value="Forkhead"/>
    <property type="match status" value="1"/>
</dbReference>
<evidence type="ECO:0000313" key="7">
    <source>
        <dbReference type="EMBL" id="KAJ9664251.1"/>
    </source>
</evidence>
<feature type="region of interest" description="Disordered" evidence="4">
    <location>
        <begin position="172"/>
        <end position="193"/>
    </location>
</feature>
<feature type="compositionally biased region" description="Polar residues" evidence="4">
    <location>
        <begin position="357"/>
        <end position="366"/>
    </location>
</feature>
<dbReference type="SUPFAM" id="SSF49879">
    <property type="entry name" value="SMAD/FHA domain"/>
    <property type="match status" value="1"/>
</dbReference>
<feature type="compositionally biased region" description="Basic and acidic residues" evidence="4">
    <location>
        <begin position="709"/>
        <end position="729"/>
    </location>
</feature>
<dbReference type="PROSITE" id="PS50006">
    <property type="entry name" value="FHA_DOMAIN"/>
    <property type="match status" value="1"/>
</dbReference>
<dbReference type="InterPro" id="IPR036390">
    <property type="entry name" value="WH_DNA-bd_sf"/>
</dbReference>
<feature type="region of interest" description="Disordered" evidence="4">
    <location>
        <begin position="1206"/>
        <end position="1283"/>
    </location>
</feature>
<feature type="compositionally biased region" description="Pro residues" evidence="4">
    <location>
        <begin position="1021"/>
        <end position="1030"/>
    </location>
</feature>